<dbReference type="EMBL" id="LAJE02000398">
    <property type="protein sequence ID" value="OEO28143.1"/>
    <property type="molecule type" value="Genomic_DNA"/>
</dbReference>
<dbReference type="SMART" id="SM00895">
    <property type="entry name" value="FCD"/>
    <property type="match status" value="1"/>
</dbReference>
<keyword evidence="3" id="KW-0804">Transcription</keyword>
<evidence type="ECO:0000256" key="3">
    <source>
        <dbReference type="ARBA" id="ARBA00023163"/>
    </source>
</evidence>
<dbReference type="SUPFAM" id="SSF46785">
    <property type="entry name" value="Winged helix' DNA-binding domain"/>
    <property type="match status" value="1"/>
</dbReference>
<dbReference type="SUPFAM" id="SSF48008">
    <property type="entry name" value="GntR ligand-binding domain-like"/>
    <property type="match status" value="1"/>
</dbReference>
<evidence type="ECO:0000313" key="6">
    <source>
        <dbReference type="Proteomes" id="UP000095463"/>
    </source>
</evidence>
<dbReference type="InterPro" id="IPR036388">
    <property type="entry name" value="WH-like_DNA-bd_sf"/>
</dbReference>
<accession>A0A1E5XHS1</accession>
<dbReference type="InterPro" id="IPR036390">
    <property type="entry name" value="WH_DNA-bd_sf"/>
</dbReference>
<proteinExistence type="predicted"/>
<dbReference type="SMART" id="SM00345">
    <property type="entry name" value="HTH_GNTR"/>
    <property type="match status" value="1"/>
</dbReference>
<name>A0A1E5XHS1_9HYPH</name>
<dbReference type="InterPro" id="IPR011711">
    <property type="entry name" value="GntR_C"/>
</dbReference>
<keyword evidence="2" id="KW-0238">DNA-binding</keyword>
<dbReference type="InterPro" id="IPR008920">
    <property type="entry name" value="TF_FadR/GntR_C"/>
</dbReference>
<comment type="caution">
    <text evidence="5">The sequence shown here is derived from an EMBL/GenBank/DDBJ whole genome shotgun (WGS) entry which is preliminary data.</text>
</comment>
<evidence type="ECO:0000256" key="1">
    <source>
        <dbReference type="ARBA" id="ARBA00023015"/>
    </source>
</evidence>
<protein>
    <recommendedName>
        <fullName evidence="4">HTH gntR-type domain-containing protein</fullName>
    </recommendedName>
</protein>
<dbReference type="AlphaFoldDB" id="A0A1E5XHS1"/>
<evidence type="ECO:0000313" key="5">
    <source>
        <dbReference type="EMBL" id="OEO28143.1"/>
    </source>
</evidence>
<reference evidence="5 6" key="1">
    <citation type="journal article" date="2015" name="Genome Announc.">
        <title>Genome Assemblies of Three Soil-Associated Devosia species: D. insulae, D. limi, and D. soli.</title>
        <authorList>
            <person name="Hassan Y.I."/>
            <person name="Lepp D."/>
            <person name="Zhou T."/>
        </authorList>
    </citation>
    <scope>NUCLEOTIDE SEQUENCE [LARGE SCALE GENOMIC DNA]</scope>
    <source>
        <strain evidence="5 6">DS-56</strain>
    </source>
</reference>
<evidence type="ECO:0000259" key="4">
    <source>
        <dbReference type="PROSITE" id="PS50949"/>
    </source>
</evidence>
<keyword evidence="1" id="KW-0805">Transcription regulation</keyword>
<dbReference type="GO" id="GO:0003700">
    <property type="term" value="F:DNA-binding transcription factor activity"/>
    <property type="evidence" value="ECO:0007669"/>
    <property type="project" value="InterPro"/>
</dbReference>
<gene>
    <name evidence="5" type="ORF">VW23_006220</name>
</gene>
<evidence type="ECO:0000256" key="2">
    <source>
        <dbReference type="ARBA" id="ARBA00023125"/>
    </source>
</evidence>
<dbReference type="Pfam" id="PF00392">
    <property type="entry name" value="GntR"/>
    <property type="match status" value="1"/>
</dbReference>
<keyword evidence="6" id="KW-1185">Reference proteome</keyword>
<dbReference type="PROSITE" id="PS50949">
    <property type="entry name" value="HTH_GNTR"/>
    <property type="match status" value="1"/>
</dbReference>
<dbReference type="Gene3D" id="1.10.10.10">
    <property type="entry name" value="Winged helix-like DNA-binding domain superfamily/Winged helix DNA-binding domain"/>
    <property type="match status" value="1"/>
</dbReference>
<dbReference type="GO" id="GO:0003677">
    <property type="term" value="F:DNA binding"/>
    <property type="evidence" value="ECO:0007669"/>
    <property type="project" value="UniProtKB-KW"/>
</dbReference>
<organism evidence="5 6">
    <name type="scientific">Devosia insulae DS-56</name>
    <dbReference type="NCBI Taxonomy" id="1116389"/>
    <lineage>
        <taxon>Bacteria</taxon>
        <taxon>Pseudomonadati</taxon>
        <taxon>Pseudomonadota</taxon>
        <taxon>Alphaproteobacteria</taxon>
        <taxon>Hyphomicrobiales</taxon>
        <taxon>Devosiaceae</taxon>
        <taxon>Devosia</taxon>
    </lineage>
</organism>
<dbReference type="PANTHER" id="PTHR43537">
    <property type="entry name" value="TRANSCRIPTIONAL REGULATOR, GNTR FAMILY"/>
    <property type="match status" value="1"/>
</dbReference>
<dbReference type="Pfam" id="PF07729">
    <property type="entry name" value="FCD"/>
    <property type="match status" value="1"/>
</dbReference>
<dbReference type="Proteomes" id="UP000095463">
    <property type="component" value="Unassembled WGS sequence"/>
</dbReference>
<dbReference type="PANTHER" id="PTHR43537:SF5">
    <property type="entry name" value="UXU OPERON TRANSCRIPTIONAL REGULATOR"/>
    <property type="match status" value="1"/>
</dbReference>
<dbReference type="InterPro" id="IPR000524">
    <property type="entry name" value="Tscrpt_reg_HTH_GntR"/>
</dbReference>
<dbReference type="Gene3D" id="1.20.120.530">
    <property type="entry name" value="GntR ligand-binding domain-like"/>
    <property type="match status" value="1"/>
</dbReference>
<dbReference type="CDD" id="cd07377">
    <property type="entry name" value="WHTH_GntR"/>
    <property type="match status" value="1"/>
</dbReference>
<feature type="domain" description="HTH gntR-type" evidence="4">
    <location>
        <begin position="5"/>
        <end position="73"/>
    </location>
</feature>
<sequence>MHLYDSAVETLVGQIKALIDKRNLGVGDPLPSERELGEMFSSSRTTVREAMRILKAYGVVDVRPKVGAVIIDRRMDAVFELYSFNTLELSRQTFLDTQGFRQLIEVGAVDQLFERATSEDIVELRTINDAMREEDQLHVAAQHDFRFHSKLVGILGNKQVNEIYRIMKPVMLKIMESGVNRMKTHGVSFDEHGGIADALESRNRFAFQYRMSQHLEAGLALFKE</sequence>
<dbReference type="PRINTS" id="PR00035">
    <property type="entry name" value="HTHGNTR"/>
</dbReference>